<dbReference type="PANTHER" id="PTHR17616">
    <property type="entry name" value="YES-ASSOCIATED PROTEIN YAP1 FAMILY MEMBER"/>
    <property type="match status" value="1"/>
</dbReference>
<dbReference type="SUPFAM" id="SSF51045">
    <property type="entry name" value="WW domain"/>
    <property type="match status" value="3"/>
</dbReference>
<protein>
    <recommendedName>
        <fullName evidence="5">WW domain-containing protein</fullName>
    </recommendedName>
</protein>
<proteinExistence type="predicted"/>
<dbReference type="Proteomes" id="UP000054097">
    <property type="component" value="Unassembled WGS sequence"/>
</dbReference>
<evidence type="ECO:0000256" key="1">
    <source>
        <dbReference type="ARBA" id="ARBA00004123"/>
    </source>
</evidence>
<evidence type="ECO:0000259" key="5">
    <source>
        <dbReference type="PROSITE" id="PS50020"/>
    </source>
</evidence>
<dbReference type="GO" id="GO:0035329">
    <property type="term" value="P:hippo signaling"/>
    <property type="evidence" value="ECO:0007669"/>
    <property type="project" value="TreeGrafter"/>
</dbReference>
<dbReference type="EMBL" id="KN824286">
    <property type="protein sequence ID" value="KIM29945.1"/>
    <property type="molecule type" value="Genomic_DNA"/>
</dbReference>
<dbReference type="PROSITE" id="PS50020">
    <property type="entry name" value="WW_DOMAIN_2"/>
    <property type="match status" value="3"/>
</dbReference>
<dbReference type="CDD" id="cd00201">
    <property type="entry name" value="WW"/>
    <property type="match status" value="2"/>
</dbReference>
<keyword evidence="3" id="KW-0963">Cytoplasm</keyword>
<dbReference type="InterPro" id="IPR036020">
    <property type="entry name" value="WW_dom_sf"/>
</dbReference>
<dbReference type="AlphaFoldDB" id="A0A0C3AZJ0"/>
<evidence type="ECO:0000256" key="4">
    <source>
        <dbReference type="ARBA" id="ARBA00023242"/>
    </source>
</evidence>
<evidence type="ECO:0000256" key="2">
    <source>
        <dbReference type="ARBA" id="ARBA00004496"/>
    </source>
</evidence>
<dbReference type="STRING" id="933852.A0A0C3AZJ0"/>
<dbReference type="GO" id="GO:0005737">
    <property type="term" value="C:cytoplasm"/>
    <property type="evidence" value="ECO:0007669"/>
    <property type="project" value="UniProtKB-SubCell"/>
</dbReference>
<evidence type="ECO:0000313" key="7">
    <source>
        <dbReference type="Proteomes" id="UP000054097"/>
    </source>
</evidence>
<dbReference type="GO" id="GO:0045944">
    <property type="term" value="P:positive regulation of transcription by RNA polymerase II"/>
    <property type="evidence" value="ECO:0007669"/>
    <property type="project" value="TreeGrafter"/>
</dbReference>
<sequence length="186" mass="21151">MLQNAVPKAKAAEISMVLEASGYDSVLAMEALLDMFGDSSVKQASKPEATIASEDEVPVEHNPVVSTGPPGTKQKPKIIIPFIQELGPLDEKWERKVNKIGVWYYEDRVTKTISWVDPRLGPLPAGWEMRFAENGVPYFVDHRTKTTWWNDPRLKEILVLPPGWEIRMTENGRPYYVDHETKVIFD</sequence>
<evidence type="ECO:0000256" key="3">
    <source>
        <dbReference type="ARBA" id="ARBA00022490"/>
    </source>
</evidence>
<dbReference type="OrthoDB" id="3045089at2759"/>
<feature type="domain" description="WW" evidence="5">
    <location>
        <begin position="121"/>
        <end position="154"/>
    </location>
</feature>
<dbReference type="GO" id="GO:0003713">
    <property type="term" value="F:transcription coactivator activity"/>
    <property type="evidence" value="ECO:0007669"/>
    <property type="project" value="TreeGrafter"/>
</dbReference>
<accession>A0A0C3AZJ0</accession>
<keyword evidence="4" id="KW-0539">Nucleus</keyword>
<dbReference type="Pfam" id="PF00397">
    <property type="entry name" value="WW"/>
    <property type="match status" value="2"/>
</dbReference>
<evidence type="ECO:0000313" key="6">
    <source>
        <dbReference type="EMBL" id="KIM29945.1"/>
    </source>
</evidence>
<dbReference type="Gene3D" id="2.20.70.10">
    <property type="match status" value="3"/>
</dbReference>
<reference evidence="6 7" key="1">
    <citation type="submission" date="2014-04" db="EMBL/GenBank/DDBJ databases">
        <authorList>
            <consortium name="DOE Joint Genome Institute"/>
            <person name="Kuo A."/>
            <person name="Zuccaro A."/>
            <person name="Kohler A."/>
            <person name="Nagy L.G."/>
            <person name="Floudas D."/>
            <person name="Copeland A."/>
            <person name="Barry K.W."/>
            <person name="Cichocki N."/>
            <person name="Veneault-Fourrey C."/>
            <person name="LaButti K."/>
            <person name="Lindquist E.A."/>
            <person name="Lipzen A."/>
            <person name="Lundell T."/>
            <person name="Morin E."/>
            <person name="Murat C."/>
            <person name="Sun H."/>
            <person name="Tunlid A."/>
            <person name="Henrissat B."/>
            <person name="Grigoriev I.V."/>
            <person name="Hibbett D.S."/>
            <person name="Martin F."/>
            <person name="Nordberg H.P."/>
            <person name="Cantor M.N."/>
            <person name="Hua S.X."/>
        </authorList>
    </citation>
    <scope>NUCLEOTIDE SEQUENCE [LARGE SCALE GENOMIC DNA]</scope>
    <source>
        <strain evidence="6 7">MAFF 305830</strain>
    </source>
</reference>
<feature type="domain" description="WW" evidence="5">
    <location>
        <begin position="158"/>
        <end position="182"/>
    </location>
</feature>
<dbReference type="HOGENOM" id="CLU_1455230_0_0_1"/>
<organism evidence="6 7">
    <name type="scientific">Serendipita vermifera MAFF 305830</name>
    <dbReference type="NCBI Taxonomy" id="933852"/>
    <lineage>
        <taxon>Eukaryota</taxon>
        <taxon>Fungi</taxon>
        <taxon>Dikarya</taxon>
        <taxon>Basidiomycota</taxon>
        <taxon>Agaricomycotina</taxon>
        <taxon>Agaricomycetes</taxon>
        <taxon>Sebacinales</taxon>
        <taxon>Serendipitaceae</taxon>
        <taxon>Serendipita</taxon>
    </lineage>
</organism>
<comment type="subcellular location">
    <subcellularLocation>
        <location evidence="2">Cytoplasm</location>
    </subcellularLocation>
    <subcellularLocation>
        <location evidence="1">Nucleus</location>
    </subcellularLocation>
</comment>
<keyword evidence="7" id="KW-1185">Reference proteome</keyword>
<dbReference type="PANTHER" id="PTHR17616:SF8">
    <property type="entry name" value="TRANSCRIPTIONAL COACTIVATOR YORKIE"/>
    <property type="match status" value="1"/>
</dbReference>
<feature type="domain" description="WW" evidence="5">
    <location>
        <begin position="87"/>
        <end position="120"/>
    </location>
</feature>
<dbReference type="InterPro" id="IPR001202">
    <property type="entry name" value="WW_dom"/>
</dbReference>
<gene>
    <name evidence="6" type="ORF">M408DRAFT_328397</name>
</gene>
<dbReference type="SMART" id="SM00456">
    <property type="entry name" value="WW"/>
    <property type="match status" value="3"/>
</dbReference>
<name>A0A0C3AZJ0_SERVB</name>
<reference evidence="7" key="2">
    <citation type="submission" date="2015-01" db="EMBL/GenBank/DDBJ databases">
        <title>Evolutionary Origins and Diversification of the Mycorrhizal Mutualists.</title>
        <authorList>
            <consortium name="DOE Joint Genome Institute"/>
            <consortium name="Mycorrhizal Genomics Consortium"/>
            <person name="Kohler A."/>
            <person name="Kuo A."/>
            <person name="Nagy L.G."/>
            <person name="Floudas D."/>
            <person name="Copeland A."/>
            <person name="Barry K.W."/>
            <person name="Cichocki N."/>
            <person name="Veneault-Fourrey C."/>
            <person name="LaButti K."/>
            <person name="Lindquist E.A."/>
            <person name="Lipzen A."/>
            <person name="Lundell T."/>
            <person name="Morin E."/>
            <person name="Murat C."/>
            <person name="Riley R."/>
            <person name="Ohm R."/>
            <person name="Sun H."/>
            <person name="Tunlid A."/>
            <person name="Henrissat B."/>
            <person name="Grigoriev I.V."/>
            <person name="Hibbett D.S."/>
            <person name="Martin F."/>
        </authorList>
    </citation>
    <scope>NUCLEOTIDE SEQUENCE [LARGE SCALE GENOMIC DNA]</scope>
    <source>
        <strain evidence="7">MAFF 305830</strain>
    </source>
</reference>
<dbReference type="GO" id="GO:0005634">
    <property type="term" value="C:nucleus"/>
    <property type="evidence" value="ECO:0007669"/>
    <property type="project" value="UniProtKB-SubCell"/>
</dbReference>
<dbReference type="InterPro" id="IPR051583">
    <property type="entry name" value="YAP1"/>
</dbReference>